<organism evidence="1 2">
    <name type="scientific">Chitinophaga pinensis</name>
    <dbReference type="NCBI Taxonomy" id="79329"/>
    <lineage>
        <taxon>Bacteria</taxon>
        <taxon>Pseudomonadati</taxon>
        <taxon>Bacteroidota</taxon>
        <taxon>Chitinophagia</taxon>
        <taxon>Chitinophagales</taxon>
        <taxon>Chitinophagaceae</taxon>
        <taxon>Chitinophaga</taxon>
    </lineage>
</organism>
<protein>
    <submittedName>
        <fullName evidence="1">Uncharacterized protein</fullName>
    </submittedName>
</protein>
<name>A0A5C6LW74_9BACT</name>
<dbReference type="RefSeq" id="WP_146305004.1">
    <property type="nucleotide sequence ID" value="NZ_VOHS01000007.1"/>
</dbReference>
<accession>A0A5C6LW74</accession>
<dbReference type="Proteomes" id="UP000318815">
    <property type="component" value="Unassembled WGS sequence"/>
</dbReference>
<reference evidence="1 2" key="1">
    <citation type="submission" date="2019-08" db="EMBL/GenBank/DDBJ databases">
        <title>Whole genome sequencing of chitin degrading bacteria Chitinophaga pinensis YS16.</title>
        <authorList>
            <person name="Singh R.P."/>
            <person name="Manchanda G."/>
            <person name="Maurya I.K."/>
            <person name="Joshi N.K."/>
            <person name="Srivastava A.K."/>
        </authorList>
    </citation>
    <scope>NUCLEOTIDE SEQUENCE [LARGE SCALE GENOMIC DNA]</scope>
    <source>
        <strain evidence="1 2">YS-16</strain>
    </source>
</reference>
<dbReference type="OrthoDB" id="68427at2"/>
<comment type="caution">
    <text evidence="1">The sequence shown here is derived from an EMBL/GenBank/DDBJ whole genome shotgun (WGS) entry which is preliminary data.</text>
</comment>
<keyword evidence="2" id="KW-1185">Reference proteome</keyword>
<dbReference type="EMBL" id="VOHS01000007">
    <property type="protein sequence ID" value="TWW00848.1"/>
    <property type="molecule type" value="Genomic_DNA"/>
</dbReference>
<evidence type="ECO:0000313" key="2">
    <source>
        <dbReference type="Proteomes" id="UP000318815"/>
    </source>
</evidence>
<evidence type="ECO:0000313" key="1">
    <source>
        <dbReference type="EMBL" id="TWW00848.1"/>
    </source>
</evidence>
<gene>
    <name evidence="1" type="ORF">FEF09_10175</name>
</gene>
<sequence>MADVRYKIHIDDHHSNFGIYLVKEMLGLDALELAGYLKETNIHEMLSYVKLNDRWQYSPDLKQLESIKDELTQ</sequence>
<dbReference type="AlphaFoldDB" id="A0A5C6LW74"/>
<proteinExistence type="predicted"/>